<keyword evidence="5" id="KW-1185">Reference proteome</keyword>
<dbReference type="PANTHER" id="PTHR30273:SF2">
    <property type="entry name" value="PROTEIN FECR"/>
    <property type="match status" value="1"/>
</dbReference>
<dbReference type="Gene3D" id="2.60.120.200">
    <property type="match status" value="1"/>
</dbReference>
<dbReference type="InterPro" id="IPR012373">
    <property type="entry name" value="Ferrdict_sens_TM"/>
</dbReference>
<keyword evidence="1" id="KW-0732">Signal</keyword>
<keyword evidence="2" id="KW-1015">Disulfide bond</keyword>
<sequence length="530" mass="57782">MFDEARLERLISAHFDRELTAEEKRELEAMLLSSSKARQLFLEHAEWHGLLREQALQAGGASLLDQVTPPEKNVLPFARRAWIAAGLAACVTLGWWLLRSGEPPETKGIAQVETAREEVALLDRAIDVEWDGPSFAPGSALPKGLLKIRKGTLQLDFYSGARVVLEGPASLELISPDLARLENGKLTAKVPPPAEGFTVLNANLRVVDRGTEFGMSVTGANDCEVHVFDGEVELQGDVPEATARELFEGHAVAIRQGKSEAIAANRGSFADPTRLLQAAARENEVQRENWRTASQAFRETPGLRVLFDFEDLDPAAMILRNRAAGAGENSNGTIIGCEMLPGRWDGKSALGFAKTSDRVRFLAEGTSPSLTLMAWVRVDSLPLDHNALLSMAPDKVGEVHWKLDQSGRLLLGLRAAPELAHSSWERLESPPVVTPRNFGHWIHLATVIDGERGVMGHFVNGAQVAAAELKRRVPVQLGMANLGNFDAASPASPVSRVVRNFNGRIDEFSLLTRALTAQEITSMIENGFID</sequence>
<evidence type="ECO:0000313" key="5">
    <source>
        <dbReference type="Proteomes" id="UP001320876"/>
    </source>
</evidence>
<reference evidence="4 5" key="1">
    <citation type="submission" date="2022-10" db="EMBL/GenBank/DDBJ databases">
        <title>Luteolibacter arcticus strain CCTCC AB 2014275, whole genome shotgun sequencing project.</title>
        <authorList>
            <person name="Zhao G."/>
            <person name="Shen L."/>
        </authorList>
    </citation>
    <scope>NUCLEOTIDE SEQUENCE [LARGE SCALE GENOMIC DNA]</scope>
    <source>
        <strain evidence="4 5">CCTCC AB 2014275</strain>
    </source>
</reference>
<dbReference type="Pfam" id="PF13385">
    <property type="entry name" value="Laminin_G_3"/>
    <property type="match status" value="1"/>
</dbReference>
<proteinExistence type="predicted"/>
<gene>
    <name evidence="4" type="ORF">OKA05_26330</name>
</gene>
<evidence type="ECO:0000313" key="4">
    <source>
        <dbReference type="EMBL" id="MCW1926104.1"/>
    </source>
</evidence>
<dbReference type="SMART" id="SM00560">
    <property type="entry name" value="LamGL"/>
    <property type="match status" value="1"/>
</dbReference>
<dbReference type="RefSeq" id="WP_264490212.1">
    <property type="nucleotide sequence ID" value="NZ_JAPDDT010000021.1"/>
</dbReference>
<evidence type="ECO:0000256" key="2">
    <source>
        <dbReference type="ARBA" id="ARBA00023157"/>
    </source>
</evidence>
<protein>
    <submittedName>
        <fullName evidence="4">LamG domain-containing protein</fullName>
    </submittedName>
</protein>
<evidence type="ECO:0000259" key="3">
    <source>
        <dbReference type="SMART" id="SM00560"/>
    </source>
</evidence>
<dbReference type="InterPro" id="IPR006558">
    <property type="entry name" value="LamG-like"/>
</dbReference>
<feature type="domain" description="LamG-like jellyroll fold" evidence="3">
    <location>
        <begin position="368"/>
        <end position="518"/>
    </location>
</feature>
<dbReference type="EMBL" id="JAPDDT010000021">
    <property type="protein sequence ID" value="MCW1926104.1"/>
    <property type="molecule type" value="Genomic_DNA"/>
</dbReference>
<dbReference type="PANTHER" id="PTHR30273">
    <property type="entry name" value="PERIPLASMIC SIGNAL SENSOR AND SIGMA FACTOR ACTIVATOR FECR-RELATED"/>
    <property type="match status" value="1"/>
</dbReference>
<dbReference type="SUPFAM" id="SSF49899">
    <property type="entry name" value="Concanavalin A-like lectins/glucanases"/>
    <property type="match status" value="1"/>
</dbReference>
<organism evidence="4 5">
    <name type="scientific">Luteolibacter arcticus</name>
    <dbReference type="NCBI Taxonomy" id="1581411"/>
    <lineage>
        <taxon>Bacteria</taxon>
        <taxon>Pseudomonadati</taxon>
        <taxon>Verrucomicrobiota</taxon>
        <taxon>Verrucomicrobiia</taxon>
        <taxon>Verrucomicrobiales</taxon>
        <taxon>Verrucomicrobiaceae</taxon>
        <taxon>Luteolibacter</taxon>
    </lineage>
</organism>
<dbReference type="Proteomes" id="UP001320876">
    <property type="component" value="Unassembled WGS sequence"/>
</dbReference>
<comment type="caution">
    <text evidence="4">The sequence shown here is derived from an EMBL/GenBank/DDBJ whole genome shotgun (WGS) entry which is preliminary data.</text>
</comment>
<name>A0ABT3GRE4_9BACT</name>
<evidence type="ECO:0000256" key="1">
    <source>
        <dbReference type="ARBA" id="ARBA00022729"/>
    </source>
</evidence>
<accession>A0ABT3GRE4</accession>
<dbReference type="InterPro" id="IPR013320">
    <property type="entry name" value="ConA-like_dom_sf"/>
</dbReference>